<comment type="caution">
    <text evidence="8">The sequence shown here is derived from an EMBL/GenBank/DDBJ whole genome shotgun (WGS) entry which is preliminary data.</text>
</comment>
<evidence type="ECO:0000256" key="6">
    <source>
        <dbReference type="SAM" id="Phobius"/>
    </source>
</evidence>
<organism evidence="8 9">
    <name type="scientific">Aestuariispira insulae</name>
    <dbReference type="NCBI Taxonomy" id="1461337"/>
    <lineage>
        <taxon>Bacteria</taxon>
        <taxon>Pseudomonadati</taxon>
        <taxon>Pseudomonadota</taxon>
        <taxon>Alphaproteobacteria</taxon>
        <taxon>Rhodospirillales</taxon>
        <taxon>Kiloniellaceae</taxon>
        <taxon>Aestuariispira</taxon>
    </lineage>
</organism>
<keyword evidence="8" id="KW-0131">Cell cycle</keyword>
<comment type="subcellular location">
    <subcellularLocation>
        <location evidence="1">Cell membrane</location>
        <topology evidence="1">Multi-pass membrane protein</topology>
    </subcellularLocation>
</comment>
<name>A0A3D9H7W9_9PROT</name>
<dbReference type="RefSeq" id="WP_115938577.1">
    <property type="nucleotide sequence ID" value="NZ_QRDW01000012.1"/>
</dbReference>
<keyword evidence="5 6" id="KW-0472">Membrane</keyword>
<keyword evidence="2" id="KW-1003">Cell membrane</keyword>
<keyword evidence="4 6" id="KW-1133">Transmembrane helix</keyword>
<accession>A0A3D9H7W9</accession>
<feature type="transmembrane region" description="Helical" evidence="6">
    <location>
        <begin position="266"/>
        <end position="288"/>
    </location>
</feature>
<keyword evidence="9" id="KW-1185">Reference proteome</keyword>
<feature type="transmembrane region" description="Helical" evidence="6">
    <location>
        <begin position="20"/>
        <end position="46"/>
    </location>
</feature>
<evidence type="ECO:0000313" key="9">
    <source>
        <dbReference type="Proteomes" id="UP000256845"/>
    </source>
</evidence>
<dbReference type="Proteomes" id="UP000256845">
    <property type="component" value="Unassembled WGS sequence"/>
</dbReference>
<dbReference type="Pfam" id="PF02687">
    <property type="entry name" value="FtsX"/>
    <property type="match status" value="1"/>
</dbReference>
<keyword evidence="8" id="KW-0132">Cell division</keyword>
<evidence type="ECO:0000256" key="3">
    <source>
        <dbReference type="ARBA" id="ARBA00022692"/>
    </source>
</evidence>
<dbReference type="InterPro" id="IPR003838">
    <property type="entry name" value="ABC3_permease_C"/>
</dbReference>
<dbReference type="GO" id="GO:0051301">
    <property type="term" value="P:cell division"/>
    <property type="evidence" value="ECO:0007669"/>
    <property type="project" value="UniProtKB-KW"/>
</dbReference>
<evidence type="ECO:0000256" key="1">
    <source>
        <dbReference type="ARBA" id="ARBA00004651"/>
    </source>
</evidence>
<dbReference type="EMBL" id="QRDW01000012">
    <property type="protein sequence ID" value="RED45056.1"/>
    <property type="molecule type" value="Genomic_DNA"/>
</dbReference>
<dbReference type="PANTHER" id="PTHR47755:SF1">
    <property type="entry name" value="CELL DIVISION PROTEIN FTSX"/>
    <property type="match status" value="1"/>
</dbReference>
<reference evidence="8 9" key="1">
    <citation type="submission" date="2018-07" db="EMBL/GenBank/DDBJ databases">
        <title>Genomic Encyclopedia of Type Strains, Phase III (KMG-III): the genomes of soil and plant-associated and newly described type strains.</title>
        <authorList>
            <person name="Whitman W."/>
        </authorList>
    </citation>
    <scope>NUCLEOTIDE SEQUENCE [LARGE SCALE GENOMIC DNA]</scope>
    <source>
        <strain evidence="8 9">CECT 8488</strain>
    </source>
</reference>
<proteinExistence type="predicted"/>
<sequence length="296" mass="31944">MIFARATDIPLARDPSTRLVPWVIGFMVFLAILAVAGGVTLAGMAAGWQQGLTGSMTVQVPPLADDSDEETEQRVRQALEVLRRTRGLGEVNLLPSEDMVVLLEPWLGGGVDPDSLPLPRLIDVVIDDADDLDMDDVRRRLAAAVPGAALDDHQLWRERMVGFLELLQLVAWSVVAVVAACAIVMVVFATRSGLAAHRRVIETLHLIGARDGYIARQFQLHATRSAFKGSLVGALFGTGIIFGLLQMAHAMGNTASSLAVFGWQQWLILTLVPILGITITALTARVTVMQALSRLV</sequence>
<dbReference type="AlphaFoldDB" id="A0A3D9H7W9"/>
<evidence type="ECO:0000256" key="2">
    <source>
        <dbReference type="ARBA" id="ARBA00022475"/>
    </source>
</evidence>
<feature type="domain" description="ABC3 transporter permease C-terminal" evidence="7">
    <location>
        <begin position="173"/>
        <end position="291"/>
    </location>
</feature>
<evidence type="ECO:0000256" key="5">
    <source>
        <dbReference type="ARBA" id="ARBA00023136"/>
    </source>
</evidence>
<keyword evidence="3 6" id="KW-0812">Transmembrane</keyword>
<feature type="transmembrane region" description="Helical" evidence="6">
    <location>
        <begin position="169"/>
        <end position="189"/>
    </location>
</feature>
<dbReference type="GO" id="GO:0005886">
    <property type="term" value="C:plasma membrane"/>
    <property type="evidence" value="ECO:0007669"/>
    <property type="project" value="UniProtKB-SubCell"/>
</dbReference>
<dbReference type="GO" id="GO:0032153">
    <property type="term" value="C:cell division site"/>
    <property type="evidence" value="ECO:0007669"/>
    <property type="project" value="TreeGrafter"/>
</dbReference>
<evidence type="ECO:0000256" key="4">
    <source>
        <dbReference type="ARBA" id="ARBA00022989"/>
    </source>
</evidence>
<dbReference type="InterPro" id="IPR004513">
    <property type="entry name" value="FtsX"/>
</dbReference>
<protein>
    <submittedName>
        <fullName evidence="8">Cell division transport system permease protein</fullName>
    </submittedName>
</protein>
<gene>
    <name evidence="8" type="ORF">DFP90_11249</name>
</gene>
<feature type="transmembrane region" description="Helical" evidence="6">
    <location>
        <begin position="226"/>
        <end position="246"/>
    </location>
</feature>
<evidence type="ECO:0000313" key="8">
    <source>
        <dbReference type="EMBL" id="RED45056.1"/>
    </source>
</evidence>
<evidence type="ECO:0000259" key="7">
    <source>
        <dbReference type="Pfam" id="PF02687"/>
    </source>
</evidence>
<dbReference type="OrthoDB" id="9814843at2"/>
<dbReference type="PANTHER" id="PTHR47755">
    <property type="entry name" value="CELL DIVISION PROTEIN FTSX"/>
    <property type="match status" value="1"/>
</dbReference>